<protein>
    <submittedName>
        <fullName evidence="4">Short-chain dehydrogenase TIC 32 A, chloroplastic</fullName>
    </submittedName>
</protein>
<evidence type="ECO:0000313" key="5">
    <source>
        <dbReference type="Proteomes" id="UP000685013"/>
    </source>
</evidence>
<organism evidence="4 5">
    <name type="scientific">Cucurbita argyrosperma subsp. sororia</name>
    <dbReference type="NCBI Taxonomy" id="37648"/>
    <lineage>
        <taxon>Eukaryota</taxon>
        <taxon>Viridiplantae</taxon>
        <taxon>Streptophyta</taxon>
        <taxon>Embryophyta</taxon>
        <taxon>Tracheophyta</taxon>
        <taxon>Spermatophyta</taxon>
        <taxon>Magnoliopsida</taxon>
        <taxon>eudicotyledons</taxon>
        <taxon>Gunneridae</taxon>
        <taxon>Pentapetalae</taxon>
        <taxon>rosids</taxon>
        <taxon>fabids</taxon>
        <taxon>Cucurbitales</taxon>
        <taxon>Cucurbitaceae</taxon>
        <taxon>Cucurbiteae</taxon>
        <taxon>Cucurbita</taxon>
    </lineage>
</organism>
<dbReference type="AlphaFoldDB" id="A0AAV6NFB6"/>
<feature type="non-terminal residue" evidence="4">
    <location>
        <position position="1"/>
    </location>
</feature>
<reference evidence="4 5" key="1">
    <citation type="journal article" date="2021" name="Hortic Res">
        <title>The domestication of Cucurbita argyrosperma as revealed by the genome of its wild relative.</title>
        <authorList>
            <person name="Barrera-Redondo J."/>
            <person name="Sanchez-de la Vega G."/>
            <person name="Aguirre-Liguori J.A."/>
            <person name="Castellanos-Morales G."/>
            <person name="Gutierrez-Guerrero Y.T."/>
            <person name="Aguirre-Dugua X."/>
            <person name="Aguirre-Planter E."/>
            <person name="Tenaillon M.I."/>
            <person name="Lira-Saade R."/>
            <person name="Eguiarte L.E."/>
        </authorList>
    </citation>
    <scope>NUCLEOTIDE SEQUENCE [LARGE SCALE GENOMIC DNA]</scope>
    <source>
        <strain evidence="4">JBR-2021</strain>
    </source>
</reference>
<evidence type="ECO:0000256" key="1">
    <source>
        <dbReference type="ARBA" id="ARBA00006484"/>
    </source>
</evidence>
<dbReference type="Proteomes" id="UP000685013">
    <property type="component" value="Chromosome 6"/>
</dbReference>
<comment type="similarity">
    <text evidence="1">Belongs to the short-chain dehydrogenases/reductases (SDR) family.</text>
</comment>
<name>A0AAV6NFB6_9ROSI</name>
<evidence type="ECO:0000256" key="3">
    <source>
        <dbReference type="SAM" id="MobiDB-lite"/>
    </source>
</evidence>
<keyword evidence="2" id="KW-0560">Oxidoreductase</keyword>
<proteinExistence type="inferred from homology"/>
<dbReference type="PANTHER" id="PTHR24320">
    <property type="entry name" value="RETINOL DEHYDROGENASE"/>
    <property type="match status" value="1"/>
</dbReference>
<feature type="compositionally biased region" description="Polar residues" evidence="3">
    <location>
        <begin position="1"/>
        <end position="19"/>
    </location>
</feature>
<dbReference type="GO" id="GO:0016491">
    <property type="term" value="F:oxidoreductase activity"/>
    <property type="evidence" value="ECO:0007669"/>
    <property type="project" value="UniProtKB-KW"/>
</dbReference>
<dbReference type="PANTHER" id="PTHR24320:SF114">
    <property type="entry name" value="OS03G0115700 PROTEIN"/>
    <property type="match status" value="1"/>
</dbReference>
<evidence type="ECO:0000256" key="2">
    <source>
        <dbReference type="ARBA" id="ARBA00023002"/>
    </source>
</evidence>
<evidence type="ECO:0000313" key="4">
    <source>
        <dbReference type="EMBL" id="KAG6596684.1"/>
    </source>
</evidence>
<feature type="region of interest" description="Disordered" evidence="3">
    <location>
        <begin position="1"/>
        <end position="24"/>
    </location>
</feature>
<dbReference type="EMBL" id="JAGKQH010000006">
    <property type="protein sequence ID" value="KAG6596684.1"/>
    <property type="molecule type" value="Genomic_DNA"/>
</dbReference>
<sequence length="144" mass="16276">MEMTFATNLSSQINGNPRPNSECDVQYPQPVFRRRIRMSRSDKPEQQVRLIFLCLRINGGLIAILILTRSREYDATRAYTVQLAHRLQEMEANVTVNCVHPGVVKTKLNRDREGFVIGAATSCKVAANRSVDNVNGKYFADCND</sequence>
<comment type="caution">
    <text evidence="4">The sequence shown here is derived from an EMBL/GenBank/DDBJ whole genome shotgun (WGS) entry which is preliminary data.</text>
</comment>
<gene>
    <name evidence="4" type="primary">TIC32A</name>
    <name evidence="4" type="ORF">SDJN03_09864</name>
</gene>
<accession>A0AAV6NFB6</accession>
<keyword evidence="5" id="KW-1185">Reference proteome</keyword>